<dbReference type="PANTHER" id="PTHR22893">
    <property type="entry name" value="NADH OXIDOREDUCTASE-RELATED"/>
    <property type="match status" value="1"/>
</dbReference>
<organism evidence="2 3">
    <name type="scientific">Collimonas rhizosphaerae</name>
    <dbReference type="NCBI Taxonomy" id="3126357"/>
    <lineage>
        <taxon>Bacteria</taxon>
        <taxon>Pseudomonadati</taxon>
        <taxon>Pseudomonadota</taxon>
        <taxon>Betaproteobacteria</taxon>
        <taxon>Burkholderiales</taxon>
        <taxon>Oxalobacteraceae</taxon>
        <taxon>Collimonas</taxon>
    </lineage>
</organism>
<keyword evidence="3" id="KW-1185">Reference proteome</keyword>
<dbReference type="PANTHER" id="PTHR22893:SF91">
    <property type="entry name" value="NADPH DEHYDROGENASE 2-RELATED"/>
    <property type="match status" value="1"/>
</dbReference>
<dbReference type="Gene3D" id="3.20.20.70">
    <property type="entry name" value="Aldolase class I"/>
    <property type="match status" value="1"/>
</dbReference>
<reference evidence="2 3" key="1">
    <citation type="submission" date="2024-02" db="EMBL/GenBank/DDBJ databases">
        <title>Draft genome sequence of Collimonas sp. strain H4R21, an effective mineral-weathering bacterial strain isolated from the beech rhizosphere.</title>
        <authorList>
            <person name="Morin E."/>
            <person name="Uroz S."/>
            <person name="Leveau J.H.J."/>
            <person name="Kumar R."/>
            <person name="Rey M.W."/>
            <person name="Pham J."/>
        </authorList>
    </citation>
    <scope>NUCLEOTIDE SEQUENCE [LARGE SCALE GENOMIC DNA]</scope>
    <source>
        <strain evidence="2 3">H4R21</strain>
    </source>
</reference>
<dbReference type="SUPFAM" id="SSF51395">
    <property type="entry name" value="FMN-linked oxidoreductases"/>
    <property type="match status" value="1"/>
</dbReference>
<dbReference type="CDD" id="cd02933">
    <property type="entry name" value="OYE_like_FMN"/>
    <property type="match status" value="1"/>
</dbReference>
<dbReference type="InterPro" id="IPR013785">
    <property type="entry name" value="Aldolase_TIM"/>
</dbReference>
<dbReference type="InterPro" id="IPR045247">
    <property type="entry name" value="Oye-like"/>
</dbReference>
<evidence type="ECO:0000313" key="3">
    <source>
        <dbReference type="Proteomes" id="UP001495910"/>
    </source>
</evidence>
<dbReference type="RefSeq" id="WP_342828571.1">
    <property type="nucleotide sequence ID" value="NZ_JBANDC010000003.1"/>
</dbReference>
<comment type="caution">
    <text evidence="2">The sequence shown here is derived from an EMBL/GenBank/DDBJ whole genome shotgun (WGS) entry which is preliminary data.</text>
</comment>
<proteinExistence type="predicted"/>
<accession>A0ABU9PSF0</accession>
<evidence type="ECO:0000313" key="2">
    <source>
        <dbReference type="EMBL" id="MEM4986934.1"/>
    </source>
</evidence>
<dbReference type="Pfam" id="PF00724">
    <property type="entry name" value="Oxidored_FMN"/>
    <property type="match status" value="1"/>
</dbReference>
<protein>
    <submittedName>
        <fullName evidence="2">Alkene reductase</fullName>
    </submittedName>
</protein>
<gene>
    <name evidence="2" type="ORF">V8G57_05980</name>
</gene>
<dbReference type="EMBL" id="JBANDC010000003">
    <property type="protein sequence ID" value="MEM4986934.1"/>
    <property type="molecule type" value="Genomic_DNA"/>
</dbReference>
<dbReference type="Proteomes" id="UP001495910">
    <property type="component" value="Unassembled WGS sequence"/>
</dbReference>
<dbReference type="InterPro" id="IPR001155">
    <property type="entry name" value="OxRdtase_FMN_N"/>
</dbReference>
<dbReference type="NCBIfam" id="NF007899">
    <property type="entry name" value="PRK10605.1"/>
    <property type="match status" value="1"/>
</dbReference>
<sequence length="373" mass="40598">MSMSRTPETRTEDSLFQPARIGDIEVANRIVMAPLTRNRAGEGNVPNALNLKYYAQRAGAGLIVTEATQVSAQAQGYANTPGLHTPEQVAAWKKITDAVHEKGGRIVVQIWHTGRMSHVSFQPGRLAPVAPSAIRAEAKTFVVGEGFVDTSVPRELTLEEIPGVVDDFRQTARRAMDAGFDGIEIHGAHGYLLDSFLRDGSNHRTDIYGGSIENRSRLLLEVVAATTAEIGGGRVGVRLSPVSPVNDSSESQPQPLFNYVVEQLNQFGLAYLHVVEGHTGGPRDNAPFDYEALHQRFDGAWLVNNGYDRMMARQAIASGHADLVAFGRAFITNPDLVHRLQHNLPLNVPFEDAPLYGGVGEHGYTDYPALTEA</sequence>
<name>A0ABU9PSF0_9BURK</name>
<feature type="domain" description="NADH:flavin oxidoreductase/NADH oxidase N-terminal" evidence="1">
    <location>
        <begin position="14"/>
        <end position="347"/>
    </location>
</feature>
<evidence type="ECO:0000259" key="1">
    <source>
        <dbReference type="Pfam" id="PF00724"/>
    </source>
</evidence>